<keyword evidence="1" id="KW-0378">Hydrolase</keyword>
<dbReference type="SUPFAM" id="SSF56784">
    <property type="entry name" value="HAD-like"/>
    <property type="match status" value="1"/>
</dbReference>
<dbReference type="PANTHER" id="PTHR19288">
    <property type="entry name" value="4-NITROPHENYLPHOSPHATASE-RELATED"/>
    <property type="match status" value="1"/>
</dbReference>
<dbReference type="eggNOG" id="COG0647">
    <property type="taxonomic scope" value="Bacteria"/>
</dbReference>
<dbReference type="AlphaFoldDB" id="A0A0H3PAQ8"/>
<name>A0A0H3PAQ8_CAMJJ</name>
<protein>
    <submittedName>
        <fullName evidence="1">HAD-superfamily hydrolase, subfamily IIA</fullName>
    </submittedName>
</protein>
<dbReference type="RefSeq" id="WP_002867748.1">
    <property type="nucleotide sequence ID" value="NC_008787.1"/>
</dbReference>
<reference evidence="2" key="1">
    <citation type="submission" date="2006-12" db="EMBL/GenBank/DDBJ databases">
        <authorList>
            <person name="Fouts D.E."/>
            <person name="Nelson K.E."/>
            <person name="Sebastian Y."/>
        </authorList>
    </citation>
    <scope>NUCLEOTIDE SEQUENCE [LARGE SCALE GENOMIC DNA]</scope>
    <source>
        <strain evidence="2">81-176</strain>
    </source>
</reference>
<dbReference type="Pfam" id="PF13344">
    <property type="entry name" value="Hydrolase_6"/>
    <property type="match status" value="1"/>
</dbReference>
<dbReference type="HOGENOM" id="CLU_043473_1_2_7"/>
<accession>A0A0H3PAQ8</accession>
<dbReference type="GO" id="GO:0005737">
    <property type="term" value="C:cytoplasm"/>
    <property type="evidence" value="ECO:0007669"/>
    <property type="project" value="TreeGrafter"/>
</dbReference>
<dbReference type="Gene3D" id="3.40.50.1000">
    <property type="entry name" value="HAD superfamily/HAD-like"/>
    <property type="match status" value="2"/>
</dbReference>
<dbReference type="InterPro" id="IPR036412">
    <property type="entry name" value="HAD-like_sf"/>
</dbReference>
<dbReference type="NCBIfam" id="TIGR01460">
    <property type="entry name" value="HAD-SF-IIA"/>
    <property type="match status" value="1"/>
</dbReference>
<dbReference type="PANTHER" id="PTHR19288:SF46">
    <property type="entry name" value="HALOACID DEHALOGENASE-LIKE HYDROLASE DOMAIN-CONTAINING PROTEIN 2"/>
    <property type="match status" value="1"/>
</dbReference>
<evidence type="ECO:0000313" key="1">
    <source>
        <dbReference type="EMBL" id="EAQ73345.1"/>
    </source>
</evidence>
<proteinExistence type="predicted"/>
<dbReference type="KEGG" id="cjj:CJJ81176_0337"/>
<dbReference type="EMBL" id="CP000538">
    <property type="protein sequence ID" value="EAQ73345.1"/>
    <property type="molecule type" value="Genomic_DNA"/>
</dbReference>
<dbReference type="GO" id="GO:0016791">
    <property type="term" value="F:phosphatase activity"/>
    <property type="evidence" value="ECO:0007669"/>
    <property type="project" value="TreeGrafter"/>
</dbReference>
<dbReference type="InterPro" id="IPR006357">
    <property type="entry name" value="HAD-SF_hydro_IIA"/>
</dbReference>
<evidence type="ECO:0000313" key="2">
    <source>
        <dbReference type="Proteomes" id="UP000000646"/>
    </source>
</evidence>
<dbReference type="Pfam" id="PF13242">
    <property type="entry name" value="Hydrolase_like"/>
    <property type="match status" value="1"/>
</dbReference>
<dbReference type="Proteomes" id="UP000000646">
    <property type="component" value="Chromosome"/>
</dbReference>
<dbReference type="InterPro" id="IPR023214">
    <property type="entry name" value="HAD_sf"/>
</dbReference>
<sequence>MFFLDVQGTLISDHDKSLIHGAKELIDFLNAKNLPYVIITNNTKKLDFLEKLQQKGLAIKENAYIDPFSVLKHLLKPCKVAAFGADEFVKSLENLGFELDFVNPSAVLVASYDDFKFVDFASMIELARREVRFIAMHETSIYKKDGRPYPGVGSIMAMLKNAIDFEYEVVGKPSIAFYKEALNLIRKQNSKIDFEDIKIISDDFRGDLLKAKELGMKTLLVLSGKISDTKGLDTDLLDGVYPSVFEFLKELKCQI</sequence>
<gene>
    <name evidence="1" type="ordered locus">CJJ81176_0337</name>
</gene>
<organism evidence="1 2">
    <name type="scientific">Campylobacter jejuni subsp. jejuni serotype O:23/36 (strain 81-176)</name>
    <dbReference type="NCBI Taxonomy" id="354242"/>
    <lineage>
        <taxon>Bacteria</taxon>
        <taxon>Pseudomonadati</taxon>
        <taxon>Campylobacterota</taxon>
        <taxon>Epsilonproteobacteria</taxon>
        <taxon>Campylobacterales</taxon>
        <taxon>Campylobacteraceae</taxon>
        <taxon>Campylobacter</taxon>
    </lineage>
</organism>